<evidence type="ECO:0000256" key="20">
    <source>
        <dbReference type="HAMAP-Rule" id="MF_00037"/>
    </source>
</evidence>
<evidence type="ECO:0000256" key="15">
    <source>
        <dbReference type="ARBA" id="ARBA00023002"/>
    </source>
</evidence>
<evidence type="ECO:0000256" key="16">
    <source>
        <dbReference type="ARBA" id="ARBA00023306"/>
    </source>
</evidence>
<dbReference type="SUPFAM" id="SSF56194">
    <property type="entry name" value="Uridine diphospho-N-Acetylenolpyruvylglucosamine reductase, MurB, C-terminal domain"/>
    <property type="match status" value="1"/>
</dbReference>
<dbReference type="InterPro" id="IPR036318">
    <property type="entry name" value="FAD-bd_PCMH-like_sf"/>
</dbReference>
<dbReference type="SUPFAM" id="SSF56176">
    <property type="entry name" value="FAD-binding/transporter-associated domain-like"/>
    <property type="match status" value="1"/>
</dbReference>
<evidence type="ECO:0000256" key="11">
    <source>
        <dbReference type="ARBA" id="ARBA00022827"/>
    </source>
</evidence>
<protein>
    <recommendedName>
        <fullName evidence="7 20">UDP-N-acetylenolpyruvoylglucosamine reductase</fullName>
        <ecNumber evidence="6 20">1.3.1.98</ecNumber>
    </recommendedName>
    <alternativeName>
        <fullName evidence="18 20">UDP-N-acetylmuramate dehydrogenase</fullName>
    </alternativeName>
</protein>
<evidence type="ECO:0000256" key="17">
    <source>
        <dbReference type="ARBA" id="ARBA00023316"/>
    </source>
</evidence>
<evidence type="ECO:0000256" key="7">
    <source>
        <dbReference type="ARBA" id="ARBA00015188"/>
    </source>
</evidence>
<dbReference type="InterPro" id="IPR011601">
    <property type="entry name" value="MurB_C"/>
</dbReference>
<dbReference type="InterPro" id="IPR016169">
    <property type="entry name" value="FAD-bd_PCMH_sub2"/>
</dbReference>
<feature type="active site" description="Proton donor" evidence="20">
    <location>
        <position position="237"/>
    </location>
</feature>
<evidence type="ECO:0000256" key="8">
    <source>
        <dbReference type="ARBA" id="ARBA00022490"/>
    </source>
</evidence>
<dbReference type="PANTHER" id="PTHR21071">
    <property type="entry name" value="UDP-N-ACETYLENOLPYRUVOYLGLUCOSAMINE REDUCTASE"/>
    <property type="match status" value="1"/>
</dbReference>
<dbReference type="Pfam" id="PF01565">
    <property type="entry name" value="FAD_binding_4"/>
    <property type="match status" value="1"/>
</dbReference>
<evidence type="ECO:0000256" key="9">
    <source>
        <dbReference type="ARBA" id="ARBA00022618"/>
    </source>
</evidence>
<feature type="domain" description="FAD-binding PCMH-type" evidence="21">
    <location>
        <begin position="16"/>
        <end position="190"/>
    </location>
</feature>
<evidence type="ECO:0000256" key="12">
    <source>
        <dbReference type="ARBA" id="ARBA00022857"/>
    </source>
</evidence>
<dbReference type="RefSeq" id="WP_251589681.1">
    <property type="nucleotide sequence ID" value="NZ_JAMLJI010000001.1"/>
</dbReference>
<evidence type="ECO:0000256" key="4">
    <source>
        <dbReference type="ARBA" id="ARBA00004752"/>
    </source>
</evidence>
<evidence type="ECO:0000256" key="1">
    <source>
        <dbReference type="ARBA" id="ARBA00001974"/>
    </source>
</evidence>
<proteinExistence type="inferred from homology"/>
<comment type="caution">
    <text evidence="22">The sequence shown here is derived from an EMBL/GenBank/DDBJ whole genome shotgun (WGS) entry which is preliminary data.</text>
</comment>
<dbReference type="InterPro" id="IPR016166">
    <property type="entry name" value="FAD-bd_PCMH"/>
</dbReference>
<dbReference type="PANTHER" id="PTHR21071:SF4">
    <property type="entry name" value="UDP-N-ACETYLENOLPYRUVOYLGLUCOSAMINE REDUCTASE"/>
    <property type="match status" value="1"/>
</dbReference>
<feature type="active site" evidence="20">
    <location>
        <position position="335"/>
    </location>
</feature>
<feature type="active site" evidence="20">
    <location>
        <position position="166"/>
    </location>
</feature>
<evidence type="ECO:0000313" key="22">
    <source>
        <dbReference type="EMBL" id="MDR5895820.1"/>
    </source>
</evidence>
<keyword evidence="12 20" id="KW-0521">NADP</keyword>
<keyword evidence="14 20" id="KW-0573">Peptidoglycan synthesis</keyword>
<dbReference type="Gene3D" id="3.30.43.10">
    <property type="entry name" value="Uridine Diphospho-n-acetylenolpyruvylglucosamine Reductase, domain 2"/>
    <property type="match status" value="1"/>
</dbReference>
<evidence type="ECO:0000256" key="5">
    <source>
        <dbReference type="ARBA" id="ARBA00010485"/>
    </source>
</evidence>
<evidence type="ECO:0000256" key="6">
    <source>
        <dbReference type="ARBA" id="ARBA00012518"/>
    </source>
</evidence>
<organism evidence="22 23">
    <name type="scientific">Larsenimonas suaedae</name>
    <dbReference type="NCBI Taxonomy" id="1851019"/>
    <lineage>
        <taxon>Bacteria</taxon>
        <taxon>Pseudomonadati</taxon>
        <taxon>Pseudomonadota</taxon>
        <taxon>Gammaproteobacteria</taxon>
        <taxon>Oceanospirillales</taxon>
        <taxon>Halomonadaceae</taxon>
        <taxon>Larsenimonas</taxon>
    </lineage>
</organism>
<dbReference type="Proteomes" id="UP001269375">
    <property type="component" value="Unassembled WGS sequence"/>
</dbReference>
<reference evidence="22 23" key="1">
    <citation type="submission" date="2023-04" db="EMBL/GenBank/DDBJ databases">
        <title>A long-awaited taxogenomic arrangement of the family Halomonadaceae.</title>
        <authorList>
            <person name="De La Haba R."/>
            <person name="Chuvochina M."/>
            <person name="Wittouck S."/>
            <person name="Arahal D.R."/>
            <person name="Sanchez-Porro C."/>
            <person name="Hugenholtz P."/>
            <person name="Ventosa A."/>
        </authorList>
    </citation>
    <scope>NUCLEOTIDE SEQUENCE [LARGE SCALE GENOMIC DNA]</scope>
    <source>
        <strain evidence="22 23">DSM 22428</strain>
    </source>
</reference>
<dbReference type="EMBL" id="JARWAO010000003">
    <property type="protein sequence ID" value="MDR5895820.1"/>
    <property type="molecule type" value="Genomic_DNA"/>
</dbReference>
<dbReference type="NCBIfam" id="NF000755">
    <property type="entry name" value="PRK00046.1"/>
    <property type="match status" value="1"/>
</dbReference>
<dbReference type="Gene3D" id="3.30.465.10">
    <property type="match status" value="1"/>
</dbReference>
<keyword evidence="15 20" id="KW-0560">Oxidoreductase</keyword>
<dbReference type="Pfam" id="PF02873">
    <property type="entry name" value="MurB_C"/>
    <property type="match status" value="1"/>
</dbReference>
<comment type="pathway">
    <text evidence="4 20">Cell wall biogenesis; peptidoglycan biosynthesis.</text>
</comment>
<evidence type="ECO:0000256" key="10">
    <source>
        <dbReference type="ARBA" id="ARBA00022630"/>
    </source>
</evidence>
<keyword evidence="10 20" id="KW-0285">Flavoprotein</keyword>
<dbReference type="NCBIfam" id="TIGR00179">
    <property type="entry name" value="murB"/>
    <property type="match status" value="1"/>
</dbReference>
<dbReference type="HAMAP" id="MF_00037">
    <property type="entry name" value="MurB"/>
    <property type="match status" value="1"/>
</dbReference>
<dbReference type="EC" id="1.3.1.98" evidence="6 20"/>
<comment type="function">
    <text evidence="2 20">Cell wall formation.</text>
</comment>
<evidence type="ECO:0000256" key="3">
    <source>
        <dbReference type="ARBA" id="ARBA00004496"/>
    </source>
</evidence>
<evidence type="ECO:0000313" key="23">
    <source>
        <dbReference type="Proteomes" id="UP001269375"/>
    </source>
</evidence>
<dbReference type="InterPro" id="IPR006094">
    <property type="entry name" value="Oxid_FAD_bind_N"/>
</dbReference>
<gene>
    <name evidence="20 22" type="primary">murB</name>
    <name evidence="22" type="ORF">QC825_07020</name>
</gene>
<comment type="subcellular location">
    <subcellularLocation>
        <location evidence="3 20">Cytoplasm</location>
    </subcellularLocation>
</comment>
<evidence type="ECO:0000256" key="19">
    <source>
        <dbReference type="ARBA" id="ARBA00048914"/>
    </source>
</evidence>
<keyword evidence="9 20" id="KW-0132">Cell division</keyword>
<dbReference type="GO" id="GO:0008762">
    <property type="term" value="F:UDP-N-acetylmuramate dehydrogenase activity"/>
    <property type="evidence" value="ECO:0007669"/>
    <property type="project" value="UniProtKB-EC"/>
</dbReference>
<keyword evidence="23" id="KW-1185">Reference proteome</keyword>
<sequence length="341" mass="36859">MVQLTHRADLGGANTFHLPCTARFSAEVGSVEGLRAVLAFSSAEGVPLKVLGGGSNVILPNMLSSLVLRYIGNRAWWGEWVSDTERLHHVEAGADWHGLVMALASSGWWGVENLALIPGTVGAAPIQNIGAYGVELADVVEEVHVVERASGQYRRLAQSECMFGYRDSIFKQALSEQVVIVRVVLRLSSRPTPKLAYQGLDALAGLEVLTPLMVAERVCALRRAKLPDPAEIGNAGSYFKNPVVPLALAEHLRASHQTLPTYPVAEPGFIKLAAGWLIDQCGFKGARDPSGVGVHEHQALVVVNEGHGRAEDILALETRIREAVQTRFGVTLEREPGFWGE</sequence>
<dbReference type="InterPro" id="IPR003170">
    <property type="entry name" value="MurB"/>
</dbReference>
<evidence type="ECO:0000256" key="18">
    <source>
        <dbReference type="ARBA" id="ARBA00031026"/>
    </source>
</evidence>
<name>A0ABU1GUV6_9GAMM</name>
<dbReference type="Gene3D" id="3.90.78.10">
    <property type="entry name" value="UDP-N-acetylenolpyruvoylglucosamine reductase, C-terminal domain"/>
    <property type="match status" value="1"/>
</dbReference>
<keyword evidence="11 20" id="KW-0274">FAD</keyword>
<evidence type="ECO:0000256" key="14">
    <source>
        <dbReference type="ARBA" id="ARBA00022984"/>
    </source>
</evidence>
<evidence type="ECO:0000256" key="13">
    <source>
        <dbReference type="ARBA" id="ARBA00022960"/>
    </source>
</evidence>
<keyword evidence="8 20" id="KW-0963">Cytoplasm</keyword>
<dbReference type="PROSITE" id="PS51387">
    <property type="entry name" value="FAD_PCMH"/>
    <property type="match status" value="1"/>
</dbReference>
<keyword evidence="13 20" id="KW-0133">Cell shape</keyword>
<evidence type="ECO:0000259" key="21">
    <source>
        <dbReference type="PROSITE" id="PS51387"/>
    </source>
</evidence>
<keyword evidence="17 20" id="KW-0961">Cell wall biogenesis/degradation</keyword>
<accession>A0ABU1GUV6</accession>
<evidence type="ECO:0000256" key="2">
    <source>
        <dbReference type="ARBA" id="ARBA00003921"/>
    </source>
</evidence>
<comment type="similarity">
    <text evidence="5 20">Belongs to the MurB family.</text>
</comment>
<comment type="catalytic activity">
    <reaction evidence="19 20">
        <text>UDP-N-acetyl-alpha-D-muramate + NADP(+) = UDP-N-acetyl-3-O-(1-carboxyvinyl)-alpha-D-glucosamine + NADPH + H(+)</text>
        <dbReference type="Rhea" id="RHEA:12248"/>
        <dbReference type="ChEBI" id="CHEBI:15378"/>
        <dbReference type="ChEBI" id="CHEBI:57783"/>
        <dbReference type="ChEBI" id="CHEBI:58349"/>
        <dbReference type="ChEBI" id="CHEBI:68483"/>
        <dbReference type="ChEBI" id="CHEBI:70757"/>
        <dbReference type="EC" id="1.3.1.98"/>
    </reaction>
</comment>
<keyword evidence="16 20" id="KW-0131">Cell cycle</keyword>
<comment type="cofactor">
    <cofactor evidence="1 20">
        <name>FAD</name>
        <dbReference type="ChEBI" id="CHEBI:57692"/>
    </cofactor>
</comment>
<dbReference type="InterPro" id="IPR016167">
    <property type="entry name" value="FAD-bd_PCMH_sub1"/>
</dbReference>
<dbReference type="InterPro" id="IPR036635">
    <property type="entry name" value="MurB_C_sf"/>
</dbReference>